<evidence type="ECO:0000313" key="4">
    <source>
        <dbReference type="Proteomes" id="UP001054854"/>
    </source>
</evidence>
<dbReference type="Proteomes" id="UP001054854">
    <property type="component" value="Unassembled WGS sequence"/>
</dbReference>
<sequence length="754" mass="74824">MVQRHDLPPAGMTDAVTGAVTDAVTGAVTDAVTGAVTDAVTGAVTDAVTGAVTDAVTGAVTDAADAAGAPASPGPGGTAGPGSDGSPRPGPDGTADRAAGRAADRAAGRTAGAVGPSWGESATAGEVLSAYLHAQAGDFLRSLRLHRESGSDVAEAAEAARLLRRAARRISGALHVYRPITDPAWSDQLRSELAWLSGTLAREHAYAERLARLRGALYRLSGAGGPSDRSAPGEGTAAERVNADEGMNAEEPANAKERVKAKERANAEEPANADERVNADGRVDADGRVNADGRFPQGAPAPQAPNARGSGGASSATGTVGAAGATGATGVTNATGATGVTNTTGAVGARSATGVTSAARTGRGGVTVAVDGTGGPPGSVPPRSTRAARRSVSLAAGAPGGGAGDPVGGQGPGPAGTGGGAEGAAGASRDEGRAAGRRRGERGERRERGERGERGDKGGRGTRGERSNRSGQGAAHQRAGAEEEARGGALTVGAARAGALLERQLTLARTRAHTAALEALGSSRFHAVADSVALLASEVPLDETNAARPARQVLPPLAELAGRRLAEAVEALPLGRAGHPYNAEALVHGLAATAAADAPPASERQDAPWHQVRHLLRMRRYALEVLDQTWQRPDGRGGTDRPGGPGGPGGPHGPGASGSGPSGSGPSGSGPGGSGPVDAEPPLSVRLLAAGQALERHRDAAEAAAAAAAAARTPRIAPATAYALGVLHADQRHEVEAARFAFGRIWRRVAARAS</sequence>
<organism evidence="3 4">
    <name type="scientific">Streptomyces hygroscopicus</name>
    <dbReference type="NCBI Taxonomy" id="1912"/>
    <lineage>
        <taxon>Bacteria</taxon>
        <taxon>Bacillati</taxon>
        <taxon>Actinomycetota</taxon>
        <taxon>Actinomycetes</taxon>
        <taxon>Kitasatosporales</taxon>
        <taxon>Streptomycetaceae</taxon>
        <taxon>Streptomyces</taxon>
        <taxon>Streptomyces violaceusniger group</taxon>
    </lineage>
</organism>
<reference evidence="3" key="1">
    <citation type="submission" date="2024-05" db="EMBL/GenBank/DDBJ databases">
        <title>Whole genome shotgun sequence of Streptomyces hygroscopicus NBRC 113678.</title>
        <authorList>
            <person name="Komaki H."/>
            <person name="Tamura T."/>
        </authorList>
    </citation>
    <scope>NUCLEOTIDE SEQUENCE</scope>
    <source>
        <strain evidence="3">N11-34</strain>
    </source>
</reference>
<evidence type="ECO:0000259" key="2">
    <source>
        <dbReference type="PROSITE" id="PS51708"/>
    </source>
</evidence>
<dbReference type="EMBL" id="BNEK01000003">
    <property type="protein sequence ID" value="GHJ27302.1"/>
    <property type="molecule type" value="Genomic_DNA"/>
</dbReference>
<protein>
    <recommendedName>
        <fullName evidence="2">CHAD domain-containing protein</fullName>
    </recommendedName>
</protein>
<keyword evidence="4" id="KW-1185">Reference proteome</keyword>
<dbReference type="Gene3D" id="1.40.20.10">
    <property type="entry name" value="CHAD domain"/>
    <property type="match status" value="2"/>
</dbReference>
<gene>
    <name evidence="3" type="ORF">TPA0910_17350</name>
</gene>
<evidence type="ECO:0000256" key="1">
    <source>
        <dbReference type="SAM" id="MobiDB-lite"/>
    </source>
</evidence>
<feature type="compositionally biased region" description="Low complexity" evidence="1">
    <location>
        <begin position="296"/>
        <end position="349"/>
    </location>
</feature>
<feature type="compositionally biased region" description="Gly residues" evidence="1">
    <location>
        <begin position="398"/>
        <end position="423"/>
    </location>
</feature>
<feature type="compositionally biased region" description="Low complexity" evidence="1">
    <location>
        <begin position="84"/>
        <end position="93"/>
    </location>
</feature>
<feature type="compositionally biased region" description="Gly residues" evidence="1">
    <location>
        <begin position="640"/>
        <end position="675"/>
    </location>
</feature>
<feature type="compositionally biased region" description="Gly residues" evidence="1">
    <location>
        <begin position="74"/>
        <end position="83"/>
    </location>
</feature>
<feature type="compositionally biased region" description="Basic and acidic residues" evidence="1">
    <location>
        <begin position="441"/>
        <end position="468"/>
    </location>
</feature>
<feature type="compositionally biased region" description="Low complexity" evidence="1">
    <location>
        <begin position="358"/>
        <end position="371"/>
    </location>
</feature>
<dbReference type="InterPro" id="IPR007899">
    <property type="entry name" value="CHAD_dom"/>
</dbReference>
<dbReference type="InterPro" id="IPR038186">
    <property type="entry name" value="CHAD_dom_sf"/>
</dbReference>
<feature type="compositionally biased region" description="Basic and acidic residues" evidence="1">
    <location>
        <begin position="253"/>
        <end position="291"/>
    </location>
</feature>
<feature type="compositionally biased region" description="Basic and acidic residues" evidence="1">
    <location>
        <begin position="94"/>
        <end position="107"/>
    </location>
</feature>
<feature type="region of interest" description="Disordered" evidence="1">
    <location>
        <begin position="66"/>
        <end position="118"/>
    </location>
</feature>
<comment type="caution">
    <text evidence="3">The sequence shown here is derived from an EMBL/GenBank/DDBJ whole genome shotgun (WGS) entry which is preliminary data.</text>
</comment>
<feature type="region of interest" description="Disordered" evidence="1">
    <location>
        <begin position="628"/>
        <end position="681"/>
    </location>
</feature>
<proteinExistence type="predicted"/>
<feature type="domain" description="CHAD" evidence="2">
    <location>
        <begin position="121"/>
        <end position="751"/>
    </location>
</feature>
<name>A0ABQ3TVE0_STRHY</name>
<accession>A0ABQ3TVE0</accession>
<dbReference type="PROSITE" id="PS51708">
    <property type="entry name" value="CHAD"/>
    <property type="match status" value="1"/>
</dbReference>
<feature type="region of interest" description="Disordered" evidence="1">
    <location>
        <begin position="222"/>
        <end position="487"/>
    </location>
</feature>
<dbReference type="Pfam" id="PF05235">
    <property type="entry name" value="CHAD"/>
    <property type="match status" value="2"/>
</dbReference>
<evidence type="ECO:0000313" key="3">
    <source>
        <dbReference type="EMBL" id="GHJ27302.1"/>
    </source>
</evidence>